<dbReference type="Proteomes" id="UP000291501">
    <property type="component" value="Unassembled WGS sequence"/>
</dbReference>
<feature type="compositionally biased region" description="Polar residues" evidence="1">
    <location>
        <begin position="44"/>
        <end position="57"/>
    </location>
</feature>
<comment type="caution">
    <text evidence="2">The sequence shown here is derived from an EMBL/GenBank/DDBJ whole genome shotgun (WGS) entry which is preliminary data.</text>
</comment>
<feature type="region of interest" description="Disordered" evidence="1">
    <location>
        <begin position="1"/>
        <end position="74"/>
    </location>
</feature>
<evidence type="ECO:0000313" key="3">
    <source>
        <dbReference type="Proteomes" id="UP000291501"/>
    </source>
</evidence>
<name>A0A1D7URC8_BIFLL</name>
<dbReference type="EMBL" id="SHTN01000040">
    <property type="protein sequence ID" value="TCF80327.1"/>
    <property type="molecule type" value="Genomic_DNA"/>
</dbReference>
<sequence length="174" mass="18691">MQHSHYVIRPPAPTSYRTVRSTEDTALLSEPPQSPQILACGARSSPQKVGTAQQPPQTHKEVFHTPRPTPAPPKTAVCGREIKRLPSAAAAIAATMQAESATIMPSIIRLDATNATGGITNSNAISDFQRGNSAMAKHPIIAYRMLLDIRAACHCAYGGKFTSMAIFRPMAWGK</sequence>
<organism evidence="2 3">
    <name type="scientific">Bifidobacterium longum subsp. longum</name>
    <dbReference type="NCBI Taxonomy" id="1679"/>
    <lineage>
        <taxon>Bacteria</taxon>
        <taxon>Bacillati</taxon>
        <taxon>Actinomycetota</taxon>
        <taxon>Actinomycetes</taxon>
        <taxon>Bifidobacteriales</taxon>
        <taxon>Bifidobacteriaceae</taxon>
        <taxon>Bifidobacterium</taxon>
    </lineage>
</organism>
<reference evidence="2 3" key="1">
    <citation type="journal article" date="2018" name="Sci. Rep.">
        <title>Genomic diversity and distribution of Bifidobacterium longum subsp. longum across the human lifespan.</title>
        <authorList>
            <person name="Odamaki T."/>
            <person name="Bottacini F."/>
            <person name="Kato K."/>
            <person name="Mitsuyama E."/>
            <person name="Yoshida K."/>
            <person name="Horigome A."/>
            <person name="Xiao J.Z."/>
            <person name="van Sinderen D."/>
        </authorList>
    </citation>
    <scope>NUCLEOTIDE SEQUENCE [LARGE SCALE GENOMIC DNA]</scope>
    <source>
        <strain evidence="2 3">MCC10126</strain>
    </source>
</reference>
<accession>A0A1D7URC8</accession>
<evidence type="ECO:0000256" key="1">
    <source>
        <dbReference type="SAM" id="MobiDB-lite"/>
    </source>
</evidence>
<proteinExistence type="predicted"/>
<gene>
    <name evidence="2" type="ORF">MCC10126_1984</name>
</gene>
<protein>
    <submittedName>
        <fullName evidence="2">Uncharacterized protein</fullName>
    </submittedName>
</protein>
<dbReference type="AlphaFoldDB" id="A0A1D7URC8"/>
<evidence type="ECO:0000313" key="2">
    <source>
        <dbReference type="EMBL" id="TCF80327.1"/>
    </source>
</evidence>